<dbReference type="Pfam" id="PF00884">
    <property type="entry name" value="Sulfatase"/>
    <property type="match status" value="1"/>
</dbReference>
<protein>
    <recommendedName>
        <fullName evidence="5">Sulfatase N-terminal domain-containing protein</fullName>
    </recommendedName>
</protein>
<dbReference type="PANTHER" id="PTHR43108:SF8">
    <property type="entry name" value="SD21168P"/>
    <property type="match status" value="1"/>
</dbReference>
<feature type="domain" description="Sulfatase N-terminal" evidence="5">
    <location>
        <begin position="1"/>
        <end position="326"/>
    </location>
</feature>
<gene>
    <name evidence="6" type="ORF">LTR69_005535</name>
</gene>
<evidence type="ECO:0000256" key="4">
    <source>
        <dbReference type="ARBA" id="ARBA00023180"/>
    </source>
</evidence>
<accession>A0ABR0JC98</accession>
<keyword evidence="2" id="KW-0732">Signal</keyword>
<dbReference type="Proteomes" id="UP001345691">
    <property type="component" value="Unassembled WGS sequence"/>
</dbReference>
<dbReference type="InterPro" id="IPR017850">
    <property type="entry name" value="Alkaline_phosphatase_core_sf"/>
</dbReference>
<name>A0ABR0JC98_9EURO</name>
<keyword evidence="3" id="KW-0378">Hydrolase</keyword>
<dbReference type="InterPro" id="IPR012083">
    <property type="entry name" value="Arylsulfatase"/>
</dbReference>
<organism evidence="6 7">
    <name type="scientific">Exophiala sideris</name>
    <dbReference type="NCBI Taxonomy" id="1016849"/>
    <lineage>
        <taxon>Eukaryota</taxon>
        <taxon>Fungi</taxon>
        <taxon>Dikarya</taxon>
        <taxon>Ascomycota</taxon>
        <taxon>Pezizomycotina</taxon>
        <taxon>Eurotiomycetes</taxon>
        <taxon>Chaetothyriomycetidae</taxon>
        <taxon>Chaetothyriales</taxon>
        <taxon>Herpotrichiellaceae</taxon>
        <taxon>Exophiala</taxon>
    </lineage>
</organism>
<keyword evidence="4" id="KW-0325">Glycoprotein</keyword>
<evidence type="ECO:0000313" key="7">
    <source>
        <dbReference type="Proteomes" id="UP001345691"/>
    </source>
</evidence>
<dbReference type="SUPFAM" id="SSF53649">
    <property type="entry name" value="Alkaline phosphatase-like"/>
    <property type="match status" value="1"/>
</dbReference>
<dbReference type="CDD" id="cd16147">
    <property type="entry name" value="G6S"/>
    <property type="match status" value="1"/>
</dbReference>
<proteinExistence type="inferred from homology"/>
<comment type="similarity">
    <text evidence="1">Belongs to the sulfatase family.</text>
</comment>
<evidence type="ECO:0000256" key="1">
    <source>
        <dbReference type="ARBA" id="ARBA00008779"/>
    </source>
</evidence>
<evidence type="ECO:0000259" key="5">
    <source>
        <dbReference type="Pfam" id="PF00884"/>
    </source>
</evidence>
<dbReference type="InterPro" id="IPR024607">
    <property type="entry name" value="Sulfatase_CS"/>
</dbReference>
<dbReference type="Gene3D" id="3.40.720.10">
    <property type="entry name" value="Alkaline Phosphatase, subunit A"/>
    <property type="match status" value="1"/>
</dbReference>
<sequence length="550" mass="62566">MPNLQKYLVNEGTVFDNHFCTVAICCPSRVNLWTGRLAHNTNVTDIFPPYEGGYPKIIREGINSNYLPVWMQGAGYNTYYTGKLWNAHNVDNYNQPYAKGFNGSDFLLDPYTYQYYNSWMSRNGGPPINYKGQYSPDVVAEKAYGFLHEATTHQEPWMLTVAPIAPHSNCILGEDNFRIDYPAYAPRHAHLFKDYQIPRTPDFNPTAFSGVSWMKDLPLLNDTVIEYNDEFQRSRLRSLQSVDEMIENLVTMLDSKGLLENTYIFFTTDNGYHISQHRLHPGKECGFDTDIHIPLIVRGPGISPGHVSKQVTSHTDLAPTILGLAGESREDFDGAAIMLEHKQGEAQKLSPEHINVEFWGNVIPEGLWGKYGDGFDPHTGSHLQGLNNTYKAVRIVSPEYSLYYSVWCTGEKEYYDMKLDPYQVDNYFVKIGSIEAYQIAGRPFEEVVGRLDALMMVLKSCKTNDCRSPWRVLHPRGNVNSLLAALDHHFDKFYRAQPKVAFTSCELGYIKEAEGPQHAHRFGGEDQGAALLGPTVQTTFQYRGRWSEWT</sequence>
<dbReference type="PROSITE" id="PS00523">
    <property type="entry name" value="SULFATASE_1"/>
    <property type="match status" value="1"/>
</dbReference>
<dbReference type="PIRSF" id="PIRSF000972">
    <property type="entry name" value="Arylsulf_plant"/>
    <property type="match status" value="1"/>
</dbReference>
<evidence type="ECO:0000256" key="3">
    <source>
        <dbReference type="ARBA" id="ARBA00022801"/>
    </source>
</evidence>
<evidence type="ECO:0000313" key="6">
    <source>
        <dbReference type="EMBL" id="KAK5060936.1"/>
    </source>
</evidence>
<dbReference type="PANTHER" id="PTHR43108">
    <property type="entry name" value="N-ACETYLGLUCOSAMINE-6-SULFATASE FAMILY MEMBER"/>
    <property type="match status" value="1"/>
</dbReference>
<dbReference type="EMBL" id="JAVRRF010000010">
    <property type="protein sequence ID" value="KAK5060936.1"/>
    <property type="molecule type" value="Genomic_DNA"/>
</dbReference>
<comment type="caution">
    <text evidence="6">The sequence shown here is derived from an EMBL/GenBank/DDBJ whole genome shotgun (WGS) entry which is preliminary data.</text>
</comment>
<dbReference type="InterPro" id="IPR000917">
    <property type="entry name" value="Sulfatase_N"/>
</dbReference>
<keyword evidence="7" id="KW-1185">Reference proteome</keyword>
<evidence type="ECO:0000256" key="2">
    <source>
        <dbReference type="ARBA" id="ARBA00022729"/>
    </source>
</evidence>
<reference evidence="6 7" key="1">
    <citation type="submission" date="2023-08" db="EMBL/GenBank/DDBJ databases">
        <title>Black Yeasts Isolated from many extreme environments.</title>
        <authorList>
            <person name="Coleine C."/>
            <person name="Stajich J.E."/>
            <person name="Selbmann L."/>
        </authorList>
    </citation>
    <scope>NUCLEOTIDE SEQUENCE [LARGE SCALE GENOMIC DNA]</scope>
    <source>
        <strain evidence="6 7">CCFEE 6328</strain>
    </source>
</reference>